<dbReference type="Proteomes" id="UP000054053">
    <property type="component" value="Unassembled WGS sequence"/>
</dbReference>
<dbReference type="AlphaFoldDB" id="A0A063C2K8"/>
<sequence length="227" mass="26521">MLLAPPRTTPSHLTLKRNATPFTQLQQLPYSSAARFNPVGNPPCLIERLPPELQRMVFAHLDYQTLIHLSTMNRYFLRTINPYRLSSATDKAQFIMRAAKDFRQHRPREKGPDFRPGNFECYICFRVRSPDKFDMLQPQSAWVNARGLVVKDRQPDARTDRQVMLRRFCIECGVSEGLYAPFDCLTTRTGRDLWICRCRRVWSKPSCLRCPSCRGNCPLRPRKRLTM</sequence>
<protein>
    <recommendedName>
        <fullName evidence="1">F-box domain-containing protein</fullName>
    </recommendedName>
</protein>
<reference evidence="3" key="3">
    <citation type="submission" date="2020-03" db="EMBL/GenBank/DDBJ databases">
        <title>A mixture of massive structural variations and highly conserved coding sequences in Ustilaginoidea virens genome.</title>
        <authorList>
            <person name="Zhang K."/>
            <person name="Zhao Z."/>
            <person name="Zhang Z."/>
            <person name="Li Y."/>
            <person name="Hsiang T."/>
            <person name="Sun W."/>
        </authorList>
    </citation>
    <scope>NUCLEOTIDE SEQUENCE</scope>
    <source>
        <strain evidence="3">UV-8b</strain>
    </source>
</reference>
<evidence type="ECO:0000259" key="1">
    <source>
        <dbReference type="PROSITE" id="PS50181"/>
    </source>
</evidence>
<dbReference type="KEGG" id="uvi:66068727"/>
<proteinExistence type="predicted"/>
<dbReference type="EMBL" id="BBTG02000001">
    <property type="protein sequence ID" value="GAO16695.1"/>
    <property type="molecule type" value="Genomic_DNA"/>
</dbReference>
<feature type="domain" description="F-box" evidence="1">
    <location>
        <begin position="43"/>
        <end position="92"/>
    </location>
</feature>
<reference evidence="5" key="2">
    <citation type="journal article" date="2016" name="Genome Announc.">
        <title>Genome sequence of Ustilaginoidea virens IPU010, a rice pathogenic fungus causing false smut.</title>
        <authorList>
            <person name="Kumagai T."/>
            <person name="Ishii T."/>
            <person name="Terai G."/>
            <person name="Umemura M."/>
            <person name="Machida M."/>
            <person name="Asai K."/>
        </authorList>
    </citation>
    <scope>NUCLEOTIDE SEQUENCE [LARGE SCALE GENOMIC DNA]</scope>
    <source>
        <strain evidence="5">IPU010</strain>
    </source>
</reference>
<dbReference type="CDD" id="cd09917">
    <property type="entry name" value="F-box_SF"/>
    <property type="match status" value="1"/>
</dbReference>
<evidence type="ECO:0000313" key="3">
    <source>
        <dbReference type="EMBL" id="QUC23709.1"/>
    </source>
</evidence>
<gene>
    <name evidence="3" type="ORF">UV8b_07950</name>
    <name evidence="2" type="ORF">UVI_02002410</name>
</gene>
<evidence type="ECO:0000313" key="5">
    <source>
        <dbReference type="Proteomes" id="UP000054053"/>
    </source>
</evidence>
<dbReference type="InterPro" id="IPR036047">
    <property type="entry name" value="F-box-like_dom_sf"/>
</dbReference>
<dbReference type="HOGENOM" id="CLU_083940_1_0_1"/>
<dbReference type="InterPro" id="IPR001810">
    <property type="entry name" value="F-box_dom"/>
</dbReference>
<evidence type="ECO:0000313" key="4">
    <source>
        <dbReference type="Proteomes" id="UP000027002"/>
    </source>
</evidence>
<name>A0A063C2K8_USTVR</name>
<dbReference type="PROSITE" id="PS50181">
    <property type="entry name" value="FBOX"/>
    <property type="match status" value="1"/>
</dbReference>
<dbReference type="OrthoDB" id="5232052at2759"/>
<evidence type="ECO:0000313" key="2">
    <source>
        <dbReference type="EMBL" id="GAO16695.1"/>
    </source>
</evidence>
<reference evidence="2" key="1">
    <citation type="journal article" date="2016" name="Genome Announc.">
        <title>Genome Sequence of Ustilaginoidea virens IPU010, a Rice Pathogenic Fungus Causing False Smut.</title>
        <authorList>
            <person name="Kumagai T."/>
            <person name="Ishii T."/>
            <person name="Terai G."/>
            <person name="Umemura M."/>
            <person name="Machida M."/>
            <person name="Asai K."/>
        </authorList>
    </citation>
    <scope>NUCLEOTIDE SEQUENCE [LARGE SCALE GENOMIC DNA]</scope>
    <source>
        <strain evidence="2">IPU010</strain>
    </source>
</reference>
<dbReference type="EMBL" id="CP072759">
    <property type="protein sequence ID" value="QUC23709.1"/>
    <property type="molecule type" value="Genomic_DNA"/>
</dbReference>
<keyword evidence="4" id="KW-1185">Reference proteome</keyword>
<dbReference type="Proteomes" id="UP000027002">
    <property type="component" value="Chromosome 7"/>
</dbReference>
<dbReference type="GeneID" id="66068727"/>
<dbReference type="SUPFAM" id="SSF81383">
    <property type="entry name" value="F-box domain"/>
    <property type="match status" value="1"/>
</dbReference>
<dbReference type="Pfam" id="PF00646">
    <property type="entry name" value="F-box"/>
    <property type="match status" value="1"/>
</dbReference>
<organism evidence="2 5">
    <name type="scientific">Ustilaginoidea virens</name>
    <name type="common">Rice false smut fungus</name>
    <name type="synonym">Villosiclava virens</name>
    <dbReference type="NCBI Taxonomy" id="1159556"/>
    <lineage>
        <taxon>Eukaryota</taxon>
        <taxon>Fungi</taxon>
        <taxon>Dikarya</taxon>
        <taxon>Ascomycota</taxon>
        <taxon>Pezizomycotina</taxon>
        <taxon>Sordariomycetes</taxon>
        <taxon>Hypocreomycetidae</taxon>
        <taxon>Hypocreales</taxon>
        <taxon>Clavicipitaceae</taxon>
        <taxon>Ustilaginoidea</taxon>
    </lineage>
</organism>
<dbReference type="RefSeq" id="XP_043001382.1">
    <property type="nucleotide sequence ID" value="XM_043145447.1"/>
</dbReference>
<accession>A0A063C2K8</accession>